<sequence>MNGVNRSWYENGKPYRECQVVKGLPNGKFVEYHPDGSIAEISYYKNGELNGKLEKYYENGQLRTIQHFTDRKLTGEMVGYHPDGRLAEKYTFEIPGEVATCVLYFANGNKRSETTRTGDNEFLTIRYDSITASKTAELIQNWHEASSYSDEGTEVKIYRADGTLHKSWTRNGSKKYRACTYNEKGELESLYDYDGTLVYVFPGTEIVSQRIKPADYKGHYPYECYDREGNVIEKGKMDSDDNKLTVTKYENGRSVYERADNGNEYWIYPNGNRKAYASADRSYIVMYDEQERWIGCRSKEGYNCVYRYPNSSVKAKGEEDAAGNRIGKWYLYSETGRLSVEENGVVRKPTKEEKTSHESYLHELVDAKR</sequence>
<dbReference type="AlphaFoldDB" id="A0A4Y1WRP9"/>
<dbReference type="Gene3D" id="3.90.930.1">
    <property type="match status" value="1"/>
</dbReference>
<dbReference type="SUPFAM" id="SSF82185">
    <property type="entry name" value="Histone H3 K4-specific methyltransferase SET7/9 N-terminal domain"/>
    <property type="match status" value="1"/>
</dbReference>
<dbReference type="RefSeq" id="WP_141412422.1">
    <property type="nucleotide sequence ID" value="NZ_AP019735.1"/>
</dbReference>
<dbReference type="EMBL" id="AP019735">
    <property type="protein sequence ID" value="BBL03760.1"/>
    <property type="molecule type" value="Genomic_DNA"/>
</dbReference>
<dbReference type="InterPro" id="IPR011652">
    <property type="entry name" value="MORN_2"/>
</dbReference>
<dbReference type="OrthoDB" id="1034328at2"/>
<dbReference type="GeneID" id="78341790"/>
<evidence type="ECO:0000313" key="3">
    <source>
        <dbReference type="Proteomes" id="UP000318946"/>
    </source>
</evidence>
<dbReference type="KEGG" id="acou:A5CBH24_10730"/>
<evidence type="ECO:0000256" key="1">
    <source>
        <dbReference type="SAM" id="MobiDB-lite"/>
    </source>
</evidence>
<protein>
    <submittedName>
        <fullName evidence="2">Uncharacterized protein</fullName>
    </submittedName>
</protein>
<reference evidence="3" key="1">
    <citation type="submission" date="2019-06" db="EMBL/GenBank/DDBJ databases">
        <title>Alistipes onderdonkii subsp. vulgaris subsp. nov., Alistipes dispar sp. nov. and Alistipes communis sp. nov., isolated from human faeces, and creation of Alistipes onderdonkii subsp. onderdonkii subsp. nov.</title>
        <authorList>
            <person name="Sakamoto M."/>
            <person name="Ikeyama N."/>
            <person name="Ogata Y."/>
            <person name="Suda W."/>
            <person name="Iino T."/>
            <person name="Hattori M."/>
            <person name="Ohkuma M."/>
        </authorList>
    </citation>
    <scope>NUCLEOTIDE SEQUENCE [LARGE SCALE GENOMIC DNA]</scope>
    <source>
        <strain evidence="3">5CBH24</strain>
    </source>
</reference>
<accession>A0A4Y1WRP9</accession>
<dbReference type="Pfam" id="PF07661">
    <property type="entry name" value="MORN_2"/>
    <property type="match status" value="3"/>
</dbReference>
<proteinExistence type="predicted"/>
<keyword evidence="3" id="KW-1185">Reference proteome</keyword>
<evidence type="ECO:0000313" key="2">
    <source>
        <dbReference type="EMBL" id="BBL03760.1"/>
    </source>
</evidence>
<feature type="compositionally biased region" description="Basic and acidic residues" evidence="1">
    <location>
        <begin position="349"/>
        <end position="369"/>
    </location>
</feature>
<organism evidence="2 3">
    <name type="scientific">Alistipes communis</name>
    <dbReference type="NCBI Taxonomy" id="2585118"/>
    <lineage>
        <taxon>Bacteria</taxon>
        <taxon>Pseudomonadati</taxon>
        <taxon>Bacteroidota</taxon>
        <taxon>Bacteroidia</taxon>
        <taxon>Bacteroidales</taxon>
        <taxon>Rikenellaceae</taxon>
        <taxon>Alistipes</taxon>
    </lineage>
</organism>
<dbReference type="Proteomes" id="UP000318946">
    <property type="component" value="Chromosome"/>
</dbReference>
<name>A0A4Y1WRP9_9BACT</name>
<feature type="region of interest" description="Disordered" evidence="1">
    <location>
        <begin position="346"/>
        <end position="369"/>
    </location>
</feature>
<gene>
    <name evidence="2" type="ORF">A5CBH24_10730</name>
</gene>